<dbReference type="AlphaFoldDB" id="A0A8T0GZS7"/>
<reference evidence="1" key="1">
    <citation type="submission" date="2020-06" db="EMBL/GenBank/DDBJ databases">
        <title>WGS assembly of Ceratodon purpureus strain R40.</title>
        <authorList>
            <person name="Carey S.B."/>
            <person name="Jenkins J."/>
            <person name="Shu S."/>
            <person name="Lovell J.T."/>
            <person name="Sreedasyam A."/>
            <person name="Maumus F."/>
            <person name="Tiley G.P."/>
            <person name="Fernandez-Pozo N."/>
            <person name="Barry K."/>
            <person name="Chen C."/>
            <person name="Wang M."/>
            <person name="Lipzen A."/>
            <person name="Daum C."/>
            <person name="Saski C.A."/>
            <person name="Payton A.C."/>
            <person name="Mcbreen J.C."/>
            <person name="Conrad R.E."/>
            <person name="Kollar L.M."/>
            <person name="Olsson S."/>
            <person name="Huttunen S."/>
            <person name="Landis J.B."/>
            <person name="Wickett N.J."/>
            <person name="Johnson M.G."/>
            <person name="Rensing S.A."/>
            <person name="Grimwood J."/>
            <person name="Schmutz J."/>
            <person name="Mcdaniel S.F."/>
        </authorList>
    </citation>
    <scope>NUCLEOTIDE SEQUENCE</scope>
    <source>
        <strain evidence="1">R40</strain>
    </source>
</reference>
<feature type="non-terminal residue" evidence="1">
    <location>
        <position position="1"/>
    </location>
</feature>
<comment type="caution">
    <text evidence="1">The sequence shown here is derived from an EMBL/GenBank/DDBJ whole genome shotgun (WGS) entry which is preliminary data.</text>
</comment>
<sequence length="98" mass="11330">RTFLLHREAIPNGADFTEIILQLRISDSVWQAPHEHSALVYIVSIARRASTLGVFHHRHSCKSLTVPRLHRLYQNKPINPNPTYHHLVIDFIGKYLVS</sequence>
<organism evidence="1 2">
    <name type="scientific">Ceratodon purpureus</name>
    <name type="common">Fire moss</name>
    <name type="synonym">Dicranum purpureum</name>
    <dbReference type="NCBI Taxonomy" id="3225"/>
    <lineage>
        <taxon>Eukaryota</taxon>
        <taxon>Viridiplantae</taxon>
        <taxon>Streptophyta</taxon>
        <taxon>Embryophyta</taxon>
        <taxon>Bryophyta</taxon>
        <taxon>Bryophytina</taxon>
        <taxon>Bryopsida</taxon>
        <taxon>Dicranidae</taxon>
        <taxon>Pseudoditrichales</taxon>
        <taxon>Ditrichaceae</taxon>
        <taxon>Ceratodon</taxon>
    </lineage>
</organism>
<protein>
    <submittedName>
        <fullName evidence="1">Uncharacterized protein</fullName>
    </submittedName>
</protein>
<keyword evidence="2" id="KW-1185">Reference proteome</keyword>
<dbReference type="EMBL" id="CM026429">
    <property type="protein sequence ID" value="KAG0563679.1"/>
    <property type="molecule type" value="Genomic_DNA"/>
</dbReference>
<dbReference type="Proteomes" id="UP000822688">
    <property type="component" value="Chromosome 8"/>
</dbReference>
<evidence type="ECO:0000313" key="2">
    <source>
        <dbReference type="Proteomes" id="UP000822688"/>
    </source>
</evidence>
<evidence type="ECO:0000313" key="1">
    <source>
        <dbReference type="EMBL" id="KAG0563679.1"/>
    </source>
</evidence>
<name>A0A8T0GZS7_CERPU</name>
<accession>A0A8T0GZS7</accession>
<proteinExistence type="predicted"/>
<gene>
    <name evidence="1" type="ORF">KC19_8G050600</name>
</gene>